<keyword evidence="2" id="KW-1185">Reference proteome</keyword>
<organism evidence="1 2">
    <name type="scientific">Ciona intestinalis</name>
    <name type="common">Transparent sea squirt</name>
    <name type="synonym">Ascidia intestinalis</name>
    <dbReference type="NCBI Taxonomy" id="7719"/>
    <lineage>
        <taxon>Eukaryota</taxon>
        <taxon>Metazoa</taxon>
        <taxon>Chordata</taxon>
        <taxon>Tunicata</taxon>
        <taxon>Ascidiacea</taxon>
        <taxon>Phlebobranchia</taxon>
        <taxon>Cionidae</taxon>
        <taxon>Ciona</taxon>
    </lineage>
</organism>
<dbReference type="Proteomes" id="UP000008144">
    <property type="component" value="Chromosome 3"/>
</dbReference>
<sequence>MLASLLLRSVDMKSGRLRASRRSRTTSLNISLPARLTSSDISVSSASDFLQALWLEMCGKCLVICSCKNIFYIVLPFCTRNVMVLVGSDLNASKPN</sequence>
<reference evidence="1" key="2">
    <citation type="journal article" date="2008" name="Genome Biol.">
        <title>Improved genome assembly and evidence-based global gene model set for the chordate Ciona intestinalis: new insight into intron and operon populations.</title>
        <authorList>
            <person name="Satou Y."/>
            <person name="Mineta K."/>
            <person name="Ogasawara M."/>
            <person name="Sasakura Y."/>
            <person name="Shoguchi E."/>
            <person name="Ueno K."/>
            <person name="Yamada L."/>
            <person name="Matsumoto J."/>
            <person name="Wasserscheid J."/>
            <person name="Dewar K."/>
            <person name="Wiley G.B."/>
            <person name="Macmil S.L."/>
            <person name="Roe B.A."/>
            <person name="Zeller R.W."/>
            <person name="Hastings K.E."/>
            <person name="Lemaire P."/>
            <person name="Lindquist E."/>
            <person name="Endo T."/>
            <person name="Hotta K."/>
            <person name="Inaba K."/>
        </authorList>
    </citation>
    <scope>NUCLEOTIDE SEQUENCE [LARGE SCALE GENOMIC DNA]</scope>
    <source>
        <strain evidence="1">wild type</strain>
    </source>
</reference>
<dbReference type="AlphaFoldDB" id="H2XSW4"/>
<reference evidence="1" key="4">
    <citation type="submission" date="2025-09" db="UniProtKB">
        <authorList>
            <consortium name="Ensembl"/>
        </authorList>
    </citation>
    <scope>IDENTIFICATION</scope>
</reference>
<protein>
    <submittedName>
        <fullName evidence="1">Uncharacterized protein</fullName>
    </submittedName>
</protein>
<dbReference type="InParanoid" id="H2XSW4"/>
<dbReference type="EMBL" id="EAAA01001826">
    <property type="status" value="NOT_ANNOTATED_CDS"/>
    <property type="molecule type" value="Genomic_DNA"/>
</dbReference>
<accession>H2XSW4</accession>
<reference evidence="2" key="1">
    <citation type="journal article" date="2002" name="Science">
        <title>The draft genome of Ciona intestinalis: insights into chordate and vertebrate origins.</title>
        <authorList>
            <person name="Dehal P."/>
            <person name="Satou Y."/>
            <person name="Campbell R.K."/>
            <person name="Chapman J."/>
            <person name="Degnan B."/>
            <person name="De Tomaso A."/>
            <person name="Davidson B."/>
            <person name="Di Gregorio A."/>
            <person name="Gelpke M."/>
            <person name="Goodstein D.M."/>
            <person name="Harafuji N."/>
            <person name="Hastings K.E."/>
            <person name="Ho I."/>
            <person name="Hotta K."/>
            <person name="Huang W."/>
            <person name="Kawashima T."/>
            <person name="Lemaire P."/>
            <person name="Martinez D."/>
            <person name="Meinertzhagen I.A."/>
            <person name="Necula S."/>
            <person name="Nonaka M."/>
            <person name="Putnam N."/>
            <person name="Rash S."/>
            <person name="Saiga H."/>
            <person name="Satake M."/>
            <person name="Terry A."/>
            <person name="Yamada L."/>
            <person name="Wang H.G."/>
            <person name="Awazu S."/>
            <person name="Azumi K."/>
            <person name="Boore J."/>
            <person name="Branno M."/>
            <person name="Chin-Bow S."/>
            <person name="DeSantis R."/>
            <person name="Doyle S."/>
            <person name="Francino P."/>
            <person name="Keys D.N."/>
            <person name="Haga S."/>
            <person name="Hayashi H."/>
            <person name="Hino K."/>
            <person name="Imai K.S."/>
            <person name="Inaba K."/>
            <person name="Kano S."/>
            <person name="Kobayashi K."/>
            <person name="Kobayashi M."/>
            <person name="Lee B.I."/>
            <person name="Makabe K.W."/>
            <person name="Manohar C."/>
            <person name="Matassi G."/>
            <person name="Medina M."/>
            <person name="Mochizuki Y."/>
            <person name="Mount S."/>
            <person name="Morishita T."/>
            <person name="Miura S."/>
            <person name="Nakayama A."/>
            <person name="Nishizaka S."/>
            <person name="Nomoto H."/>
            <person name="Ohta F."/>
            <person name="Oishi K."/>
            <person name="Rigoutsos I."/>
            <person name="Sano M."/>
            <person name="Sasaki A."/>
            <person name="Sasakura Y."/>
            <person name="Shoguchi E."/>
            <person name="Shin-i T."/>
            <person name="Spagnuolo A."/>
            <person name="Stainier D."/>
            <person name="Suzuki M.M."/>
            <person name="Tassy O."/>
            <person name="Takatori N."/>
            <person name="Tokuoka M."/>
            <person name="Yagi K."/>
            <person name="Yoshizaki F."/>
            <person name="Wada S."/>
            <person name="Zhang C."/>
            <person name="Hyatt P.D."/>
            <person name="Larimer F."/>
            <person name="Detter C."/>
            <person name="Doggett N."/>
            <person name="Glavina T."/>
            <person name="Hawkins T."/>
            <person name="Richardson P."/>
            <person name="Lucas S."/>
            <person name="Kohara Y."/>
            <person name="Levine M."/>
            <person name="Satoh N."/>
            <person name="Rokhsar D.S."/>
        </authorList>
    </citation>
    <scope>NUCLEOTIDE SEQUENCE [LARGE SCALE GENOMIC DNA]</scope>
</reference>
<proteinExistence type="predicted"/>
<evidence type="ECO:0000313" key="1">
    <source>
        <dbReference type="Ensembl" id="ENSCINP00000032748.1"/>
    </source>
</evidence>
<dbReference type="HOGENOM" id="CLU_2359043_0_0_1"/>
<name>H2XSW4_CIOIN</name>
<reference evidence="1" key="3">
    <citation type="submission" date="2025-08" db="UniProtKB">
        <authorList>
            <consortium name="Ensembl"/>
        </authorList>
    </citation>
    <scope>IDENTIFICATION</scope>
</reference>
<evidence type="ECO:0000313" key="2">
    <source>
        <dbReference type="Proteomes" id="UP000008144"/>
    </source>
</evidence>
<dbReference type="Ensembl" id="ENSCINT00000037220.1">
    <property type="protein sequence ID" value="ENSCINP00000032748.1"/>
    <property type="gene ID" value="ENSCING00000022570.1"/>
</dbReference>